<reference evidence="1 2" key="1">
    <citation type="submission" date="2020-05" db="EMBL/GenBank/DDBJ databases">
        <authorList>
            <person name="Whitworth D."/>
        </authorList>
    </citation>
    <scope>NUCLEOTIDE SEQUENCE [LARGE SCALE GENOMIC DNA]</scope>
    <source>
        <strain evidence="1 2">CA046A</strain>
    </source>
</reference>
<evidence type="ECO:0000313" key="2">
    <source>
        <dbReference type="Proteomes" id="UP000528460"/>
    </source>
</evidence>
<dbReference type="EMBL" id="JABFJW010000352">
    <property type="protein sequence ID" value="NOK13647.1"/>
    <property type="molecule type" value="Genomic_DNA"/>
</dbReference>
<dbReference type="Gene3D" id="3.40.50.1360">
    <property type="match status" value="1"/>
</dbReference>
<organism evidence="1 2">
    <name type="scientific">Corallococcus exercitus</name>
    <dbReference type="NCBI Taxonomy" id="2316736"/>
    <lineage>
        <taxon>Bacteria</taxon>
        <taxon>Pseudomonadati</taxon>
        <taxon>Myxococcota</taxon>
        <taxon>Myxococcia</taxon>
        <taxon>Myxococcales</taxon>
        <taxon>Cystobacterineae</taxon>
        <taxon>Myxococcaceae</taxon>
        <taxon>Corallococcus</taxon>
    </lineage>
</organism>
<name>A0A3A8HBR0_9BACT</name>
<feature type="non-terminal residue" evidence="1">
    <location>
        <position position="1"/>
    </location>
</feature>
<dbReference type="AlphaFoldDB" id="A0A3A8HBR0"/>
<proteinExistence type="predicted"/>
<evidence type="ECO:0000313" key="1">
    <source>
        <dbReference type="EMBL" id="NOK13647.1"/>
    </source>
</evidence>
<protein>
    <submittedName>
        <fullName evidence="1">6-phosphogluconolactonase</fullName>
    </submittedName>
</protein>
<accession>A0A3A8HBR0</accession>
<comment type="caution">
    <text evidence="1">The sequence shown here is derived from an EMBL/GenBank/DDBJ whole genome shotgun (WGS) entry which is preliminary data.</text>
</comment>
<dbReference type="Proteomes" id="UP000528460">
    <property type="component" value="Unassembled WGS sequence"/>
</dbReference>
<gene>
    <name evidence="1" type="ORF">HNS30_31825</name>
</gene>
<sequence>VLGLVAGEGKRDAMRRVLAGDMSLPAAHVTNTQWMLDPAAHG</sequence>